<proteinExistence type="predicted"/>
<feature type="non-terminal residue" evidence="2">
    <location>
        <position position="102"/>
    </location>
</feature>
<sequence length="102" mass="11067">PDLNRDGMPDFPQSNGLGLGVSGAPHPSGRCGSAEPGSGEHGLQEQREQSLFARQVAAHWDLLAIESCWRVSSPGSRFESDPFNRACKALLPLAPKRFPEER</sequence>
<dbReference type="AlphaFoldDB" id="A0A813KF87"/>
<feature type="region of interest" description="Disordered" evidence="1">
    <location>
        <begin position="1"/>
        <end position="47"/>
    </location>
</feature>
<comment type="caution">
    <text evidence="2">The sequence shown here is derived from an EMBL/GenBank/DDBJ whole genome shotgun (WGS) entry which is preliminary data.</text>
</comment>
<organism evidence="2 3">
    <name type="scientific">Polarella glacialis</name>
    <name type="common">Dinoflagellate</name>
    <dbReference type="NCBI Taxonomy" id="89957"/>
    <lineage>
        <taxon>Eukaryota</taxon>
        <taxon>Sar</taxon>
        <taxon>Alveolata</taxon>
        <taxon>Dinophyceae</taxon>
        <taxon>Suessiales</taxon>
        <taxon>Suessiaceae</taxon>
        <taxon>Polarella</taxon>
    </lineage>
</organism>
<accession>A0A813KF87</accession>
<gene>
    <name evidence="2" type="ORF">PGLA2088_LOCUS30739</name>
</gene>
<protein>
    <submittedName>
        <fullName evidence="2">Uncharacterized protein</fullName>
    </submittedName>
</protein>
<evidence type="ECO:0000313" key="3">
    <source>
        <dbReference type="Proteomes" id="UP000626109"/>
    </source>
</evidence>
<dbReference type="Proteomes" id="UP000626109">
    <property type="component" value="Unassembled WGS sequence"/>
</dbReference>
<reference evidence="2" key="1">
    <citation type="submission" date="2021-02" db="EMBL/GenBank/DDBJ databases">
        <authorList>
            <person name="Dougan E. K."/>
            <person name="Rhodes N."/>
            <person name="Thang M."/>
            <person name="Chan C."/>
        </authorList>
    </citation>
    <scope>NUCLEOTIDE SEQUENCE</scope>
</reference>
<dbReference type="EMBL" id="CAJNNW010028961">
    <property type="protein sequence ID" value="CAE8698434.1"/>
    <property type="molecule type" value="Genomic_DNA"/>
</dbReference>
<name>A0A813KF87_POLGL</name>
<evidence type="ECO:0000256" key="1">
    <source>
        <dbReference type="SAM" id="MobiDB-lite"/>
    </source>
</evidence>
<evidence type="ECO:0000313" key="2">
    <source>
        <dbReference type="EMBL" id="CAE8698434.1"/>
    </source>
</evidence>